<dbReference type="AlphaFoldDB" id="A0A0D0CSA3"/>
<dbReference type="InParanoid" id="A0A0D0CSA3"/>
<proteinExistence type="predicted"/>
<keyword evidence="2" id="KW-1185">Reference proteome</keyword>
<dbReference type="Proteomes" id="UP000054538">
    <property type="component" value="Unassembled WGS sequence"/>
</dbReference>
<gene>
    <name evidence="1" type="ORF">PAXRUDRAFT_164438</name>
</gene>
<reference evidence="2" key="2">
    <citation type="submission" date="2015-01" db="EMBL/GenBank/DDBJ databases">
        <title>Evolutionary Origins and Diversification of the Mycorrhizal Mutualists.</title>
        <authorList>
            <consortium name="DOE Joint Genome Institute"/>
            <consortium name="Mycorrhizal Genomics Consortium"/>
            <person name="Kohler A."/>
            <person name="Kuo A."/>
            <person name="Nagy L.G."/>
            <person name="Floudas D."/>
            <person name="Copeland A."/>
            <person name="Barry K.W."/>
            <person name="Cichocki N."/>
            <person name="Veneault-Fourrey C."/>
            <person name="LaButti K."/>
            <person name="Lindquist E.A."/>
            <person name="Lipzen A."/>
            <person name="Lundell T."/>
            <person name="Morin E."/>
            <person name="Murat C."/>
            <person name="Riley R."/>
            <person name="Ohm R."/>
            <person name="Sun H."/>
            <person name="Tunlid A."/>
            <person name="Henrissat B."/>
            <person name="Grigoriev I.V."/>
            <person name="Hibbett D.S."/>
            <person name="Martin F."/>
        </authorList>
    </citation>
    <scope>NUCLEOTIDE SEQUENCE [LARGE SCALE GENOMIC DNA]</scope>
    <source>
        <strain evidence="2">Ve08.2h10</strain>
    </source>
</reference>
<organism evidence="1 2">
    <name type="scientific">Paxillus rubicundulus Ve08.2h10</name>
    <dbReference type="NCBI Taxonomy" id="930991"/>
    <lineage>
        <taxon>Eukaryota</taxon>
        <taxon>Fungi</taxon>
        <taxon>Dikarya</taxon>
        <taxon>Basidiomycota</taxon>
        <taxon>Agaricomycotina</taxon>
        <taxon>Agaricomycetes</taxon>
        <taxon>Agaricomycetidae</taxon>
        <taxon>Boletales</taxon>
        <taxon>Paxilineae</taxon>
        <taxon>Paxillaceae</taxon>
        <taxon>Paxillus</taxon>
    </lineage>
</organism>
<reference evidence="1 2" key="1">
    <citation type="submission" date="2014-04" db="EMBL/GenBank/DDBJ databases">
        <authorList>
            <consortium name="DOE Joint Genome Institute"/>
            <person name="Kuo A."/>
            <person name="Kohler A."/>
            <person name="Jargeat P."/>
            <person name="Nagy L.G."/>
            <person name="Floudas D."/>
            <person name="Copeland A."/>
            <person name="Barry K.W."/>
            <person name="Cichocki N."/>
            <person name="Veneault-Fourrey C."/>
            <person name="LaButti K."/>
            <person name="Lindquist E.A."/>
            <person name="Lipzen A."/>
            <person name="Lundell T."/>
            <person name="Morin E."/>
            <person name="Murat C."/>
            <person name="Sun H."/>
            <person name="Tunlid A."/>
            <person name="Henrissat B."/>
            <person name="Grigoriev I.V."/>
            <person name="Hibbett D.S."/>
            <person name="Martin F."/>
            <person name="Nordberg H.P."/>
            <person name="Cantor M.N."/>
            <person name="Hua S.X."/>
        </authorList>
    </citation>
    <scope>NUCLEOTIDE SEQUENCE [LARGE SCALE GENOMIC DNA]</scope>
    <source>
        <strain evidence="1 2">Ve08.2h10</strain>
    </source>
</reference>
<sequence>MGLVQHILQHVHYLESLGDDPLCDILLAHLPYSTAEHLQCTGLDVQILDVEYGEDIMTKLSSRCLTTSERCKWPNVISKEVVFGCIDHYCKGSQWTEPLICAICVQYQCDVKVTKTSSETGDVGLNILDLRDEFIIKKSIVQMMSTRFSFINDSLDGLMLDK</sequence>
<evidence type="ECO:0000313" key="2">
    <source>
        <dbReference type="Proteomes" id="UP000054538"/>
    </source>
</evidence>
<name>A0A0D0CSA3_9AGAM</name>
<dbReference type="HOGENOM" id="CLU_1635938_0_0_1"/>
<evidence type="ECO:0000313" key="1">
    <source>
        <dbReference type="EMBL" id="KIK78268.1"/>
    </source>
</evidence>
<protein>
    <submittedName>
        <fullName evidence="1">Uncharacterized protein</fullName>
    </submittedName>
</protein>
<dbReference type="EMBL" id="KN826647">
    <property type="protein sequence ID" value="KIK78268.1"/>
    <property type="molecule type" value="Genomic_DNA"/>
</dbReference>
<accession>A0A0D0CSA3</accession>